<sequence>MLSGKSSVMNWLTKYYLYPNSFVFSMAEFMEKHLKWILISLVIFILSYPITAYVKHYQQAVELQQEKAKLFNQLTQYKKLYHSIKEHNQQLQLQDSQISHINQQLQTVLDSEKMKLAQIQWSLDSGKVVYLSASQQVKPVFNFIEKINQLGYLKFKELELIKQNENNLLQINATLLVKGE</sequence>
<keyword evidence="2" id="KW-0472">Membrane</keyword>
<dbReference type="KEGG" id="hdu:HD_0432"/>
<keyword evidence="1" id="KW-0175">Coiled coil</keyword>
<accession>Q7VNQ5</accession>
<dbReference type="AlphaFoldDB" id="Q7VNQ5"/>
<dbReference type="HOGENOM" id="CLU_128124_0_0_6"/>
<evidence type="ECO:0000256" key="2">
    <source>
        <dbReference type="SAM" id="Phobius"/>
    </source>
</evidence>
<feature type="transmembrane region" description="Helical" evidence="2">
    <location>
        <begin position="36"/>
        <end position="54"/>
    </location>
</feature>
<evidence type="ECO:0000313" key="3">
    <source>
        <dbReference type="EMBL" id="AAP95397.1"/>
    </source>
</evidence>
<proteinExistence type="predicted"/>
<name>Q7VNQ5_HAEDU</name>
<dbReference type="Proteomes" id="UP000001022">
    <property type="component" value="Chromosome"/>
</dbReference>
<reference evidence="4" key="1">
    <citation type="submission" date="2003-06" db="EMBL/GenBank/DDBJ databases">
        <title>The complete genome sequence of Haemophilus ducreyi.</title>
        <authorList>
            <person name="Munson R.S. Jr."/>
            <person name="Ray W.C."/>
            <person name="Mahairas G."/>
            <person name="Sabo P."/>
            <person name="Mungur R."/>
            <person name="Johnson L."/>
            <person name="Nguyen D."/>
            <person name="Wang J."/>
            <person name="Forst C."/>
            <person name="Hood L."/>
        </authorList>
    </citation>
    <scope>NUCLEOTIDE SEQUENCE [LARGE SCALE GENOMIC DNA]</scope>
    <source>
        <strain evidence="4">35000HP / ATCC 700724</strain>
    </source>
</reference>
<dbReference type="EMBL" id="AE017143">
    <property type="protein sequence ID" value="AAP95397.1"/>
    <property type="molecule type" value="Genomic_DNA"/>
</dbReference>
<evidence type="ECO:0000313" key="4">
    <source>
        <dbReference type="Proteomes" id="UP000001022"/>
    </source>
</evidence>
<keyword evidence="2" id="KW-0812">Transmembrane</keyword>
<dbReference type="STRING" id="233412.HD_0432"/>
<evidence type="ECO:0000256" key="1">
    <source>
        <dbReference type="SAM" id="Coils"/>
    </source>
</evidence>
<gene>
    <name evidence="3" type="ordered locus">HD_0432</name>
</gene>
<protein>
    <submittedName>
        <fullName evidence="3">Uncharacterized protein</fullName>
    </submittedName>
</protein>
<feature type="coiled-coil region" evidence="1">
    <location>
        <begin position="60"/>
        <end position="104"/>
    </location>
</feature>
<dbReference type="eggNOG" id="ENOG5031K39">
    <property type="taxonomic scope" value="Bacteria"/>
</dbReference>
<keyword evidence="4" id="KW-1185">Reference proteome</keyword>
<keyword evidence="2" id="KW-1133">Transmembrane helix</keyword>
<organism evidence="3 4">
    <name type="scientific">Haemophilus ducreyi (strain 35000HP / ATCC 700724)</name>
    <dbReference type="NCBI Taxonomy" id="233412"/>
    <lineage>
        <taxon>Bacteria</taxon>
        <taxon>Pseudomonadati</taxon>
        <taxon>Pseudomonadota</taxon>
        <taxon>Gammaproteobacteria</taxon>
        <taxon>Pasteurellales</taxon>
        <taxon>Pasteurellaceae</taxon>
        <taxon>Haemophilus</taxon>
    </lineage>
</organism>